<organism evidence="1 2">
    <name type="scientific">Ciceribacter sichuanensis</name>
    <dbReference type="NCBI Taxonomy" id="2949647"/>
    <lineage>
        <taxon>Bacteria</taxon>
        <taxon>Pseudomonadati</taxon>
        <taxon>Pseudomonadota</taxon>
        <taxon>Alphaproteobacteria</taxon>
        <taxon>Hyphomicrobiales</taxon>
        <taxon>Rhizobiaceae</taxon>
        <taxon>Ciceribacter</taxon>
    </lineage>
</organism>
<protein>
    <submittedName>
        <fullName evidence="1">Uncharacterized protein</fullName>
    </submittedName>
</protein>
<dbReference type="RefSeq" id="WP_250944637.1">
    <property type="nucleotide sequence ID" value="NZ_JAMQAY010000003.1"/>
</dbReference>
<dbReference type="Gene3D" id="1.20.1330.10">
    <property type="entry name" value="f41 fragment of flagellin, N-terminal domain"/>
    <property type="match status" value="1"/>
</dbReference>
<comment type="caution">
    <text evidence="1">The sequence shown here is derived from an EMBL/GenBank/DDBJ whole genome shotgun (WGS) entry which is preliminary data.</text>
</comment>
<keyword evidence="2" id="KW-1185">Reference proteome</keyword>
<sequence length="77" mass="8081">MRSDIKGDIDTNTRAGIGHDLEGLKIMIGKAANGPASLGSLQQRIGMQADFAGKFTDSIESGASRLVDTDMEEVSSP</sequence>
<gene>
    <name evidence="1" type="ORF">NBH20_08150</name>
</gene>
<dbReference type="Proteomes" id="UP001155079">
    <property type="component" value="Unassembled WGS sequence"/>
</dbReference>
<dbReference type="SUPFAM" id="SSF64518">
    <property type="entry name" value="Phase 1 flagellin"/>
    <property type="match status" value="1"/>
</dbReference>
<accession>A0ABT0V5G0</accession>
<reference evidence="1 2" key="1">
    <citation type="submission" date="2022-06" db="EMBL/GenBank/DDBJ databases">
        <authorList>
            <person name="Sun Q."/>
        </authorList>
    </citation>
    <scope>NUCLEOTIDE SEQUENCE [LARGE SCALE GENOMIC DNA]</scope>
    <source>
        <strain evidence="1 2">S153</strain>
    </source>
</reference>
<proteinExistence type="predicted"/>
<dbReference type="EMBL" id="JAMQAY010000003">
    <property type="protein sequence ID" value="MCM2401124.1"/>
    <property type="molecule type" value="Genomic_DNA"/>
</dbReference>
<evidence type="ECO:0000313" key="2">
    <source>
        <dbReference type="Proteomes" id="UP001155079"/>
    </source>
</evidence>
<evidence type="ECO:0000313" key="1">
    <source>
        <dbReference type="EMBL" id="MCM2401124.1"/>
    </source>
</evidence>
<name>A0ABT0V5G0_9HYPH</name>